<feature type="compositionally biased region" description="Basic residues" evidence="1">
    <location>
        <begin position="102"/>
        <end position="111"/>
    </location>
</feature>
<dbReference type="Proteomes" id="UP000681340">
    <property type="component" value="Unassembled WGS sequence"/>
</dbReference>
<feature type="region of interest" description="Disordered" evidence="1">
    <location>
        <begin position="88"/>
        <end position="125"/>
    </location>
</feature>
<keyword evidence="3" id="KW-1185">Reference proteome</keyword>
<protein>
    <submittedName>
        <fullName evidence="2">Uncharacterized protein</fullName>
    </submittedName>
</protein>
<feature type="compositionally biased region" description="Basic and acidic residues" evidence="1">
    <location>
        <begin position="14"/>
        <end position="25"/>
    </location>
</feature>
<evidence type="ECO:0000313" key="3">
    <source>
        <dbReference type="Proteomes" id="UP000681340"/>
    </source>
</evidence>
<name>A0A919SBG3_9ACTN</name>
<evidence type="ECO:0000256" key="1">
    <source>
        <dbReference type="SAM" id="MobiDB-lite"/>
    </source>
</evidence>
<sequence>MIDDPPPPGKHIRRIGDCRKSHLATDRSPPVARDQRRLEETTAELAGEPAPVRHFGGSLRKDIATVKRIRELRRSQARTVVRAVLGKATGSADQFRAEWGRPRLRQPHPRGGRGLASTPTPDRPR</sequence>
<feature type="region of interest" description="Disordered" evidence="1">
    <location>
        <begin position="1"/>
        <end position="37"/>
    </location>
</feature>
<dbReference type="EMBL" id="BOQL01000026">
    <property type="protein sequence ID" value="GIM68720.1"/>
    <property type="molecule type" value="Genomic_DNA"/>
</dbReference>
<dbReference type="AlphaFoldDB" id="A0A919SBG3"/>
<reference evidence="2" key="1">
    <citation type="submission" date="2021-03" db="EMBL/GenBank/DDBJ databases">
        <title>Whole genome shotgun sequence of Actinoplanes auranticolor NBRC 12245.</title>
        <authorList>
            <person name="Komaki H."/>
            <person name="Tamura T."/>
        </authorList>
    </citation>
    <scope>NUCLEOTIDE SEQUENCE</scope>
    <source>
        <strain evidence="2">NBRC 12245</strain>
    </source>
</reference>
<accession>A0A919SBG3</accession>
<organism evidence="2 3">
    <name type="scientific">Actinoplanes auranticolor</name>
    <dbReference type="NCBI Taxonomy" id="47988"/>
    <lineage>
        <taxon>Bacteria</taxon>
        <taxon>Bacillati</taxon>
        <taxon>Actinomycetota</taxon>
        <taxon>Actinomycetes</taxon>
        <taxon>Micromonosporales</taxon>
        <taxon>Micromonosporaceae</taxon>
        <taxon>Actinoplanes</taxon>
    </lineage>
</organism>
<proteinExistence type="predicted"/>
<gene>
    <name evidence="2" type="ORF">Aau02nite_32970</name>
</gene>
<evidence type="ECO:0000313" key="2">
    <source>
        <dbReference type="EMBL" id="GIM68720.1"/>
    </source>
</evidence>
<comment type="caution">
    <text evidence="2">The sequence shown here is derived from an EMBL/GenBank/DDBJ whole genome shotgun (WGS) entry which is preliminary data.</text>
</comment>